<dbReference type="Gene3D" id="1.10.443.10">
    <property type="entry name" value="Intergrase catalytic core"/>
    <property type="match status" value="1"/>
</dbReference>
<dbReference type="InterPro" id="IPR011010">
    <property type="entry name" value="DNA_brk_join_enz"/>
</dbReference>
<feature type="domain" description="Tyr recombinase" evidence="2">
    <location>
        <begin position="3"/>
        <end position="70"/>
    </location>
</feature>
<dbReference type="GO" id="GO:0003677">
    <property type="term" value="F:DNA binding"/>
    <property type="evidence" value="ECO:0007669"/>
    <property type="project" value="InterPro"/>
</dbReference>
<evidence type="ECO:0000313" key="4">
    <source>
        <dbReference type="Proteomes" id="UP000182100"/>
    </source>
</evidence>
<organism evidence="3 4">
    <name type="scientific">Streptomyces prasinopilosus</name>
    <dbReference type="NCBI Taxonomy" id="67344"/>
    <lineage>
        <taxon>Bacteria</taxon>
        <taxon>Bacillati</taxon>
        <taxon>Actinomycetota</taxon>
        <taxon>Actinomycetes</taxon>
        <taxon>Kitasatosporales</taxon>
        <taxon>Streptomycetaceae</taxon>
        <taxon>Streptomyces</taxon>
    </lineage>
</organism>
<dbReference type="Pfam" id="PF00589">
    <property type="entry name" value="Phage_integrase"/>
    <property type="match status" value="1"/>
</dbReference>
<evidence type="ECO:0000256" key="1">
    <source>
        <dbReference type="ARBA" id="ARBA00023172"/>
    </source>
</evidence>
<dbReference type="InterPro" id="IPR002104">
    <property type="entry name" value="Integrase_catalytic"/>
</dbReference>
<gene>
    <name evidence="3" type="ORF">SAMN05216505_10977</name>
</gene>
<keyword evidence="4" id="KW-1185">Reference proteome</keyword>
<evidence type="ECO:0000313" key="3">
    <source>
        <dbReference type="EMBL" id="SDD56310.1"/>
    </source>
</evidence>
<dbReference type="GO" id="GO:0006310">
    <property type="term" value="P:DNA recombination"/>
    <property type="evidence" value="ECO:0007669"/>
    <property type="project" value="UniProtKB-KW"/>
</dbReference>
<proteinExistence type="predicted"/>
<dbReference type="STRING" id="67344.SAMN05216505_10977"/>
<protein>
    <submittedName>
        <fullName evidence="3">Phage integrase family protein</fullName>
    </submittedName>
</protein>
<reference evidence="4" key="1">
    <citation type="submission" date="2016-10" db="EMBL/GenBank/DDBJ databases">
        <authorList>
            <person name="Varghese N."/>
            <person name="Submissions S."/>
        </authorList>
    </citation>
    <scope>NUCLEOTIDE SEQUENCE [LARGE SCALE GENOMIC DNA]</scope>
    <source>
        <strain evidence="4">CGMCC 4.3504</strain>
    </source>
</reference>
<dbReference type="GO" id="GO:0015074">
    <property type="term" value="P:DNA integration"/>
    <property type="evidence" value="ECO:0007669"/>
    <property type="project" value="InterPro"/>
</dbReference>
<sequence length="104" mass="11281">MEHGPVFSSAVGEPLKAADVRRAFRQVLKGVDGIDAGKRTPREFRHRFMSLLSARGVPLEVISRLVGHSGTAAIEEVCRKRIRPAIQTGAMVTDGIFGGDPQRS</sequence>
<name>A0A1G6VRK2_9ACTN</name>
<evidence type="ECO:0000259" key="2">
    <source>
        <dbReference type="Pfam" id="PF00589"/>
    </source>
</evidence>
<dbReference type="SUPFAM" id="SSF56349">
    <property type="entry name" value="DNA breaking-rejoining enzymes"/>
    <property type="match status" value="1"/>
</dbReference>
<accession>A0A1G6VRK2</accession>
<keyword evidence="1" id="KW-0233">DNA recombination</keyword>
<dbReference type="EMBL" id="FMZK01000009">
    <property type="protein sequence ID" value="SDD56310.1"/>
    <property type="molecule type" value="Genomic_DNA"/>
</dbReference>
<dbReference type="InterPro" id="IPR013762">
    <property type="entry name" value="Integrase-like_cat_sf"/>
</dbReference>
<dbReference type="Proteomes" id="UP000182100">
    <property type="component" value="Unassembled WGS sequence"/>
</dbReference>
<dbReference type="AlphaFoldDB" id="A0A1G6VRK2"/>